<dbReference type="NCBIfam" id="NF035944">
    <property type="entry name" value="PEPxxWA-CTERM"/>
    <property type="match status" value="1"/>
</dbReference>
<keyword evidence="4" id="KW-1185">Reference proteome</keyword>
<dbReference type="EMBL" id="MIPT01000001">
    <property type="protein sequence ID" value="OHT20779.1"/>
    <property type="molecule type" value="Genomic_DNA"/>
</dbReference>
<reference evidence="3 4" key="1">
    <citation type="submission" date="2016-09" db="EMBL/GenBank/DDBJ databases">
        <title>Metabolic pathway, cell adaptation mechanisms and a novel monoxygenase revealed through proteogenomic-transcription analysis of a Sphingomonas haloaromaticamans strain degrading the fungicide ortho-phenylphenol.</title>
        <authorList>
            <person name="Perruchon C."/>
            <person name="Papadopoulou E.S."/>
            <person name="Rousidou C."/>
            <person name="Vasileiadis S."/>
            <person name="Tanou G."/>
            <person name="Amoutzias G."/>
            <person name="Molassiotis A."/>
            <person name="Karpouzas D.G."/>
        </authorList>
    </citation>
    <scope>NUCLEOTIDE SEQUENCE [LARGE SCALE GENOMIC DNA]</scope>
    <source>
        <strain evidence="3 4">P3</strain>
    </source>
</reference>
<feature type="chain" id="PRO_5010211099" description="Ice-binding protein C-terminal domain-containing protein" evidence="1">
    <location>
        <begin position="25"/>
        <end position="224"/>
    </location>
</feature>
<evidence type="ECO:0000256" key="1">
    <source>
        <dbReference type="SAM" id="SignalP"/>
    </source>
</evidence>
<gene>
    <name evidence="3" type="ORF">BHE75_02781</name>
</gene>
<accession>A0A1S1HEU3</accession>
<feature type="signal peptide" evidence="1">
    <location>
        <begin position="1"/>
        <end position="24"/>
    </location>
</feature>
<dbReference type="Proteomes" id="UP000179467">
    <property type="component" value="Unassembled WGS sequence"/>
</dbReference>
<sequence length="224" mass="23807">MSKFLFQAAVAAFCAAAALSPAQAVVIGSADSSNGIPFGDPGFGYYYQQVYNASSFGSGINISQLSFYNSQTPGGTPRTGSFQIYLSTTSAAIDTFDTSAGAWLDASFIQVFDGALPVLADGRLDIDLSQAFDYDPTQGNLLLTIRSFDLGSGRLFLDTDKNSGLTNSRFSAYPYDWNQGLVTGFNEHLPAVPEPATWAMMITGFGMVGGAIRRRRASVSVSFA</sequence>
<keyword evidence="1" id="KW-0732">Signal</keyword>
<dbReference type="RefSeq" id="WP_070934220.1">
    <property type="nucleotide sequence ID" value="NZ_MIPT01000001.1"/>
</dbReference>
<dbReference type="AlphaFoldDB" id="A0A1S1HEU3"/>
<name>A0A1S1HEU3_9SPHN</name>
<proteinExistence type="predicted"/>
<evidence type="ECO:0000313" key="4">
    <source>
        <dbReference type="Proteomes" id="UP000179467"/>
    </source>
</evidence>
<dbReference type="NCBIfam" id="TIGR02595">
    <property type="entry name" value="PEP_CTERM"/>
    <property type="match status" value="1"/>
</dbReference>
<protein>
    <recommendedName>
        <fullName evidence="2">Ice-binding protein C-terminal domain-containing protein</fullName>
    </recommendedName>
</protein>
<evidence type="ECO:0000313" key="3">
    <source>
        <dbReference type="EMBL" id="OHT20779.1"/>
    </source>
</evidence>
<comment type="caution">
    <text evidence="3">The sequence shown here is derived from an EMBL/GenBank/DDBJ whole genome shotgun (WGS) entry which is preliminary data.</text>
</comment>
<dbReference type="Pfam" id="PF07589">
    <property type="entry name" value="PEP-CTERM"/>
    <property type="match status" value="1"/>
</dbReference>
<organism evidence="3 4">
    <name type="scientific">Edaphosphingomonas haloaromaticamans</name>
    <dbReference type="NCBI Taxonomy" id="653954"/>
    <lineage>
        <taxon>Bacteria</taxon>
        <taxon>Pseudomonadati</taxon>
        <taxon>Pseudomonadota</taxon>
        <taxon>Alphaproteobacteria</taxon>
        <taxon>Sphingomonadales</taxon>
        <taxon>Rhizorhabdaceae</taxon>
        <taxon>Edaphosphingomonas</taxon>
    </lineage>
</organism>
<dbReference type="InterPro" id="IPR013424">
    <property type="entry name" value="Ice-binding_C"/>
</dbReference>
<evidence type="ECO:0000259" key="2">
    <source>
        <dbReference type="Pfam" id="PF07589"/>
    </source>
</evidence>
<feature type="domain" description="Ice-binding protein C-terminal" evidence="2">
    <location>
        <begin position="191"/>
        <end position="215"/>
    </location>
</feature>